<feature type="domain" description="DUF7605" evidence="3">
    <location>
        <begin position="696"/>
        <end position="874"/>
    </location>
</feature>
<gene>
    <name evidence="4" type="ORF">MGAL_10B000873</name>
</gene>
<sequence length="1602" mass="178981">MADIDWSDDEQINDFFNDGDSEDDFEGFGPEDLEDLNHDILANLPIFDFSPENDRDFPDDLGNGWSRQDTDVLNAPFTGESKLNHVMQSNEPLDFMKLFITDDFINELVFQTNKYAEVKANDDESLKENSRIKKWQVVTLDEMKVFLSLIIAMGLVKKSDIQQYWSNSEVMDTPFFRNYMSRDRFLAIHSNLHLVDNERQVQRGHVGFDPLFKIRPFITLIMERFPEVYTPEKELSFDEGTCGWKGNLRFKVYNPAKPTKFGIKLYEVCEASSGYCIGFDVYTGCSEIGEQADLVLGENNCNITTKVVIGLMSRCGLLDNGHHVYMDNYYVSPELFTELEVLNTYACGTLRKNRVGVPDALKKTNLKLKRGEVIFRRKEGLLAVKFHDKRDVHMLSTIHPATVSVLNKNDRRTNNPIVKPTCVVDYCSYMGGVDLSDQINQYYSCLRKTSKWYKKLFFYLLNLCVINSFILYKKYAPVNKTKKEHNTFRTSIVTALIQEAVTAPRPQIEMGRKILGEKPTRLLDRHFPNHIPAKVGAKRAHPARDCVACNYKKSLRQACKRKQTIFWCPTCKVALCVPNCFQVFDDAEDTEIPAVRQFIKQISNQKREEATKRLIQNLAVFIYDIQNYLTENGLTNKNDRFTVQSAVADFSSRLHEELSPILDNLQQDVGHELDSSIASRLNRGVEVAVNSAVDTCKGWGSAVKKEEKNQGGLCFSTYKATVRRYGNFQSPTAGLIDFNENLAEPLTTSISIVWTKFFSVDLWNLLERYKLRILSTLRSFTGKLCGELLSCNVSRNQLDTAQRQFHLISETKLTEMIRNLQEFVIERQRDMNRMFPPTIQDHLKTTYEDCKNDSGKGLFQRMKNKMEGGVDNERPNMFQSASSTLLAQLEQLMNEVIHKVKDVCSTLCLNLQAVFEPLWNSCEASKQLKSTLFKEITEASLVMSSLCQTAGVQLPVRSAASTRETIHSPGTPLHGTSIMTDVNRMVPSASQQSPYANRVVELPGCSVTSIASNRSDPGQQQNQLMNIASPAMSTGIPGKPVRRNSAVEIPDCGRRAMNRMPITSTVTRATSVNKQVCSSVGNQFGLTQNSSFSPSNISQNNQVQHKSNENLTHGKESYNFMMNTSNSRPAQVTVEQPKTVVAQNHQSIVQNQGQKSGNTTPKYVSILPGKHGHVTYRKQTGNQDPTNTCTQGRKGKPGTNRVNEVPLIPTHGRRSVDGGHGPISLVPQISESTLPVLSSTIVRLRNFGGNPVTGHSTLTSIPVSTVSQTHGTRHTNSLPSPVSGRQNVGTSLVSQPSIEQPVVPTSCMNSPTFPFHSVSQPSDFVLEQKTNNSYVMKTPSCISSGHPLIPGKYVPVTTSVSLPPVQGRPYLSTNVPRLVNPAQITSVHKTSTQSLHTGQHAGQHTGQHRSRSTTHKFVKYPDHSTGGNTSEIPVSVNVQRPLSPIVQTTRTCQTKKSVTQSSAVTKSYSSQKSSQVSSAGINKLLSTTNVTNSKSSRNVNPATSAASQNSRLHETKSQEYISSHEKAIEDIRGNVWRLGKRKQSQGSRSSLNPNISTSVVFSTPVRIKTEASEESGPSKRRRPQKDKPVVITISDSDSDFTD</sequence>
<feature type="compositionally biased region" description="Polar residues" evidence="1">
    <location>
        <begin position="1177"/>
        <end position="1191"/>
    </location>
</feature>
<evidence type="ECO:0000313" key="4">
    <source>
        <dbReference type="EMBL" id="VDI21905.1"/>
    </source>
</evidence>
<dbReference type="EMBL" id="UYJE01003728">
    <property type="protein sequence ID" value="VDI21905.1"/>
    <property type="molecule type" value="Genomic_DNA"/>
</dbReference>
<comment type="caution">
    <text evidence="4">The sequence shown here is derived from an EMBL/GenBank/DDBJ whole genome shotgun (WGS) entry which is preliminary data.</text>
</comment>
<feature type="compositionally biased region" description="Polar residues" evidence="1">
    <location>
        <begin position="1388"/>
        <end position="1405"/>
    </location>
</feature>
<dbReference type="PANTHER" id="PTHR46599:SF3">
    <property type="entry name" value="PIGGYBAC TRANSPOSABLE ELEMENT-DERIVED PROTEIN 4"/>
    <property type="match status" value="1"/>
</dbReference>
<feature type="compositionally biased region" description="Polar residues" evidence="1">
    <location>
        <begin position="1425"/>
        <end position="1458"/>
    </location>
</feature>
<accession>A0A8B6DPX8</accession>
<feature type="compositionally biased region" description="Basic and acidic residues" evidence="1">
    <location>
        <begin position="1511"/>
        <end position="1521"/>
    </location>
</feature>
<keyword evidence="5" id="KW-1185">Reference proteome</keyword>
<dbReference type="InterPro" id="IPR056024">
    <property type="entry name" value="DUF7605"/>
</dbReference>
<organism evidence="4 5">
    <name type="scientific">Mytilus galloprovincialis</name>
    <name type="common">Mediterranean mussel</name>
    <dbReference type="NCBI Taxonomy" id="29158"/>
    <lineage>
        <taxon>Eukaryota</taxon>
        <taxon>Metazoa</taxon>
        <taxon>Spiralia</taxon>
        <taxon>Lophotrochozoa</taxon>
        <taxon>Mollusca</taxon>
        <taxon>Bivalvia</taxon>
        <taxon>Autobranchia</taxon>
        <taxon>Pteriomorphia</taxon>
        <taxon>Mytilida</taxon>
        <taxon>Mytiloidea</taxon>
        <taxon>Mytilidae</taxon>
        <taxon>Mytilinae</taxon>
        <taxon>Mytilus</taxon>
    </lineage>
</organism>
<protein>
    <recommendedName>
        <fullName evidence="6">PiggyBac transposable element-derived protein domain-containing protein</fullName>
    </recommendedName>
</protein>
<dbReference type="Proteomes" id="UP000596742">
    <property type="component" value="Unassembled WGS sequence"/>
</dbReference>
<feature type="region of interest" description="Disordered" evidence="1">
    <location>
        <begin position="1176"/>
        <end position="1220"/>
    </location>
</feature>
<feature type="region of interest" description="Disordered" evidence="1">
    <location>
        <begin position="1388"/>
        <end position="1521"/>
    </location>
</feature>
<dbReference type="InterPro" id="IPR029526">
    <property type="entry name" value="PGBD"/>
</dbReference>
<evidence type="ECO:0008006" key="6">
    <source>
        <dbReference type="Google" id="ProtNLM"/>
    </source>
</evidence>
<dbReference type="Pfam" id="PF24564">
    <property type="entry name" value="DUF7605"/>
    <property type="match status" value="1"/>
</dbReference>
<dbReference type="PANTHER" id="PTHR46599">
    <property type="entry name" value="PIGGYBAC TRANSPOSABLE ELEMENT-DERIVED PROTEIN 4"/>
    <property type="match status" value="1"/>
</dbReference>
<reference evidence="4" key="1">
    <citation type="submission" date="2018-11" db="EMBL/GenBank/DDBJ databases">
        <authorList>
            <person name="Alioto T."/>
            <person name="Alioto T."/>
        </authorList>
    </citation>
    <scope>NUCLEOTIDE SEQUENCE</scope>
</reference>
<evidence type="ECO:0000259" key="3">
    <source>
        <dbReference type="Pfam" id="PF24564"/>
    </source>
</evidence>
<feature type="compositionally biased region" description="Low complexity" evidence="1">
    <location>
        <begin position="1459"/>
        <end position="1479"/>
    </location>
</feature>
<evidence type="ECO:0000259" key="2">
    <source>
        <dbReference type="Pfam" id="PF13843"/>
    </source>
</evidence>
<dbReference type="OrthoDB" id="6149368at2759"/>
<evidence type="ECO:0000313" key="5">
    <source>
        <dbReference type="Proteomes" id="UP000596742"/>
    </source>
</evidence>
<name>A0A8B6DPX8_MYTGA</name>
<dbReference type="Pfam" id="PF13843">
    <property type="entry name" value="DDE_Tnp_1_7"/>
    <property type="match status" value="1"/>
</dbReference>
<feature type="region of interest" description="Disordered" evidence="1">
    <location>
        <begin position="1268"/>
        <end position="1289"/>
    </location>
</feature>
<proteinExistence type="predicted"/>
<feature type="region of interest" description="Disordered" evidence="1">
    <location>
        <begin position="1"/>
        <end position="28"/>
    </location>
</feature>
<feature type="compositionally biased region" description="Polar residues" evidence="1">
    <location>
        <begin position="1484"/>
        <end position="1510"/>
    </location>
</feature>
<feature type="domain" description="PiggyBac transposable element-derived protein" evidence="2">
    <location>
        <begin position="92"/>
        <end position="469"/>
    </location>
</feature>
<feature type="region of interest" description="Disordered" evidence="1">
    <location>
        <begin position="1563"/>
        <end position="1602"/>
    </location>
</feature>
<feature type="compositionally biased region" description="Basic residues" evidence="1">
    <location>
        <begin position="1406"/>
        <end position="1418"/>
    </location>
</feature>
<evidence type="ECO:0000256" key="1">
    <source>
        <dbReference type="SAM" id="MobiDB-lite"/>
    </source>
</evidence>